<keyword evidence="9" id="KW-1185">Reference proteome</keyword>
<gene>
    <name evidence="8" type="ORF">FC83_GL000509</name>
</gene>
<accession>X0PVM7</accession>
<sequence length="396" mass="43047">MDKNKATKSLSFLAIILLIFIGLNMRTSLTIIPPILSNIQKSLNLPGWFLGSLTTIPLLCFALVSPFVDLWRQKIGLLRVLILGLILLTVGSFLRIYSFTSLLIGTLLLGAGIAVLNVLAPAVVATYFPTKIGLMTSVYSLAMSIFSALSAGFSAPLAGKIGWQPMVQFLAIFPAITCFITLGLTHQKPQQQRVRAQTELEPIRNVWTIPSAWFLTGYMGIQSLLFYTILTWLPSIMMAHGISQNNASLLLGAFQLAGVPMAFIIPNIAGHRTKQSGLMLVTATAYVLGFIVLLSPELPIWLAICSCIFLGVSTNSSFNLSMILFPLKTESLEETVAISGMVQSMGYLIAAAGPFAAGMIFNGIHSWNLILILLILMVLIQTICGLLVDRKAKIFH</sequence>
<proteinExistence type="predicted"/>
<dbReference type="PANTHER" id="PTHR23523:SF2">
    <property type="entry name" value="2-NITROIMIDAZOLE TRANSPORTER"/>
    <property type="match status" value="1"/>
</dbReference>
<dbReference type="eggNOG" id="COG2807">
    <property type="taxonomic scope" value="Bacteria"/>
</dbReference>
<name>X0PVM7_9LACO</name>
<dbReference type="SUPFAM" id="SSF103473">
    <property type="entry name" value="MFS general substrate transporter"/>
    <property type="match status" value="1"/>
</dbReference>
<dbReference type="GO" id="GO:0005886">
    <property type="term" value="C:plasma membrane"/>
    <property type="evidence" value="ECO:0007669"/>
    <property type="project" value="UniProtKB-SubCell"/>
</dbReference>
<dbReference type="GO" id="GO:0022857">
    <property type="term" value="F:transmembrane transporter activity"/>
    <property type="evidence" value="ECO:0007669"/>
    <property type="project" value="InterPro"/>
</dbReference>
<dbReference type="Proteomes" id="UP000051236">
    <property type="component" value="Unassembled WGS sequence"/>
</dbReference>
<organism evidence="8 9">
    <name type="scientific">Agrilactobacillus composti DSM 18527 = JCM 14202</name>
    <dbReference type="NCBI Taxonomy" id="1423734"/>
    <lineage>
        <taxon>Bacteria</taxon>
        <taxon>Bacillati</taxon>
        <taxon>Bacillota</taxon>
        <taxon>Bacilli</taxon>
        <taxon>Lactobacillales</taxon>
        <taxon>Lactobacillaceae</taxon>
        <taxon>Agrilactobacillus</taxon>
    </lineage>
</organism>
<feature type="transmembrane region" description="Helical" evidence="6">
    <location>
        <begin position="103"/>
        <end position="126"/>
    </location>
</feature>
<feature type="transmembrane region" description="Helical" evidence="6">
    <location>
        <begin position="337"/>
        <end position="361"/>
    </location>
</feature>
<reference evidence="8 9" key="1">
    <citation type="journal article" date="2015" name="Genome Announc.">
        <title>Expanding the biotechnology potential of lactobacilli through comparative genomics of 213 strains and associated genera.</title>
        <authorList>
            <person name="Sun Z."/>
            <person name="Harris H.M."/>
            <person name="McCann A."/>
            <person name="Guo C."/>
            <person name="Argimon S."/>
            <person name="Zhang W."/>
            <person name="Yang X."/>
            <person name="Jeffery I.B."/>
            <person name="Cooney J.C."/>
            <person name="Kagawa T.F."/>
            <person name="Liu W."/>
            <person name="Song Y."/>
            <person name="Salvetti E."/>
            <person name="Wrobel A."/>
            <person name="Rasinkangas P."/>
            <person name="Parkhill J."/>
            <person name="Rea M.C."/>
            <person name="O'Sullivan O."/>
            <person name="Ritari J."/>
            <person name="Douillard F.P."/>
            <person name="Paul Ross R."/>
            <person name="Yang R."/>
            <person name="Briner A.E."/>
            <person name="Felis G.E."/>
            <person name="de Vos W.M."/>
            <person name="Barrangou R."/>
            <person name="Klaenhammer T.R."/>
            <person name="Caufield P.W."/>
            <person name="Cui Y."/>
            <person name="Zhang H."/>
            <person name="O'Toole P.W."/>
        </authorList>
    </citation>
    <scope>NUCLEOTIDE SEQUENCE [LARGE SCALE GENOMIC DNA]</scope>
    <source>
        <strain evidence="8 9">DSM 18527</strain>
    </source>
</reference>
<keyword evidence="2" id="KW-0813">Transport</keyword>
<feature type="domain" description="Major facilitator superfamily (MFS) profile" evidence="7">
    <location>
        <begin position="14"/>
        <end position="393"/>
    </location>
</feature>
<protein>
    <submittedName>
        <fullName evidence="8">Transporter, major facilitator family protein</fullName>
    </submittedName>
</protein>
<evidence type="ECO:0000256" key="1">
    <source>
        <dbReference type="ARBA" id="ARBA00004651"/>
    </source>
</evidence>
<feature type="transmembrane region" description="Helical" evidence="6">
    <location>
        <begin position="367"/>
        <end position="388"/>
    </location>
</feature>
<dbReference type="AlphaFoldDB" id="X0PVM7"/>
<dbReference type="RefSeq" id="WP_081763190.1">
    <property type="nucleotide sequence ID" value="NZ_AZGA01000009.1"/>
</dbReference>
<evidence type="ECO:0000256" key="6">
    <source>
        <dbReference type="SAM" id="Phobius"/>
    </source>
</evidence>
<keyword evidence="5 6" id="KW-0472">Membrane</keyword>
<dbReference type="CDD" id="cd17339">
    <property type="entry name" value="MFS_NIMT_CynX_like"/>
    <property type="match status" value="1"/>
</dbReference>
<evidence type="ECO:0000256" key="3">
    <source>
        <dbReference type="ARBA" id="ARBA00022692"/>
    </source>
</evidence>
<dbReference type="Pfam" id="PF07690">
    <property type="entry name" value="MFS_1"/>
    <property type="match status" value="1"/>
</dbReference>
<feature type="transmembrane region" description="Helical" evidence="6">
    <location>
        <begin position="247"/>
        <end position="265"/>
    </location>
</feature>
<dbReference type="EMBL" id="AZGA01000009">
    <property type="protein sequence ID" value="KRM35951.1"/>
    <property type="molecule type" value="Genomic_DNA"/>
</dbReference>
<feature type="transmembrane region" description="Helical" evidence="6">
    <location>
        <begin position="12"/>
        <end position="36"/>
    </location>
</feature>
<comment type="caution">
    <text evidence="8">The sequence shown here is derived from an EMBL/GenBank/DDBJ whole genome shotgun (WGS) entry which is preliminary data.</text>
</comment>
<feature type="transmembrane region" description="Helical" evidence="6">
    <location>
        <begin position="165"/>
        <end position="185"/>
    </location>
</feature>
<dbReference type="OrthoDB" id="9797740at2"/>
<evidence type="ECO:0000256" key="5">
    <source>
        <dbReference type="ARBA" id="ARBA00023136"/>
    </source>
</evidence>
<keyword evidence="4 6" id="KW-1133">Transmembrane helix</keyword>
<evidence type="ECO:0000256" key="2">
    <source>
        <dbReference type="ARBA" id="ARBA00022448"/>
    </source>
</evidence>
<feature type="transmembrane region" description="Helical" evidence="6">
    <location>
        <begin position="277"/>
        <end position="294"/>
    </location>
</feature>
<dbReference type="InterPro" id="IPR011701">
    <property type="entry name" value="MFS"/>
</dbReference>
<dbReference type="InterPro" id="IPR020846">
    <property type="entry name" value="MFS_dom"/>
</dbReference>
<dbReference type="PROSITE" id="PS50850">
    <property type="entry name" value="MFS"/>
    <property type="match status" value="1"/>
</dbReference>
<evidence type="ECO:0000313" key="8">
    <source>
        <dbReference type="EMBL" id="KRM35951.1"/>
    </source>
</evidence>
<dbReference type="PATRIC" id="fig|1423734.3.peg.510"/>
<dbReference type="Gene3D" id="1.20.1250.20">
    <property type="entry name" value="MFS general substrate transporter like domains"/>
    <property type="match status" value="1"/>
</dbReference>
<dbReference type="InterPro" id="IPR052524">
    <property type="entry name" value="MFS_Cyanate_Porter"/>
</dbReference>
<feature type="transmembrane region" description="Helical" evidence="6">
    <location>
        <begin position="48"/>
        <end position="68"/>
    </location>
</feature>
<evidence type="ECO:0000256" key="4">
    <source>
        <dbReference type="ARBA" id="ARBA00022989"/>
    </source>
</evidence>
<feature type="transmembrane region" description="Helical" evidence="6">
    <location>
        <begin position="138"/>
        <end position="159"/>
    </location>
</feature>
<feature type="transmembrane region" description="Helical" evidence="6">
    <location>
        <begin position="80"/>
        <end position="97"/>
    </location>
</feature>
<dbReference type="InterPro" id="IPR036259">
    <property type="entry name" value="MFS_trans_sf"/>
</dbReference>
<feature type="transmembrane region" description="Helical" evidence="6">
    <location>
        <begin position="300"/>
        <end position="325"/>
    </location>
</feature>
<keyword evidence="3 6" id="KW-0812">Transmembrane</keyword>
<dbReference type="PANTHER" id="PTHR23523">
    <property type="match status" value="1"/>
</dbReference>
<evidence type="ECO:0000313" key="9">
    <source>
        <dbReference type="Proteomes" id="UP000051236"/>
    </source>
</evidence>
<evidence type="ECO:0000259" key="7">
    <source>
        <dbReference type="PROSITE" id="PS50850"/>
    </source>
</evidence>
<comment type="subcellular location">
    <subcellularLocation>
        <location evidence="1">Cell membrane</location>
        <topology evidence="1">Multi-pass membrane protein</topology>
    </subcellularLocation>
</comment>
<feature type="transmembrane region" description="Helical" evidence="6">
    <location>
        <begin position="206"/>
        <end position="227"/>
    </location>
</feature>